<dbReference type="PANTHER" id="PTHR43793:SF2">
    <property type="entry name" value="BIFUNCTIONAL PROTEIN HLDE"/>
    <property type="match status" value="1"/>
</dbReference>
<dbReference type="SUPFAM" id="SSF52374">
    <property type="entry name" value="Nucleotidylyl transferase"/>
    <property type="match status" value="1"/>
</dbReference>
<organism evidence="4">
    <name type="scientific">uncultured bacterium</name>
    <name type="common">gcode 4</name>
    <dbReference type="NCBI Taxonomy" id="1234023"/>
    <lineage>
        <taxon>Bacteria</taxon>
        <taxon>environmental samples</taxon>
    </lineage>
</organism>
<accession>K2AWZ3</accession>
<comment type="caution">
    <text evidence="4">The sequence shown here is derived from an EMBL/GenBank/DDBJ whole genome shotgun (WGS) entry which is preliminary data.</text>
</comment>
<dbReference type="Pfam" id="PF01467">
    <property type="entry name" value="CTP_transf_like"/>
    <property type="match status" value="1"/>
</dbReference>
<keyword evidence="2" id="KW-0548">Nucleotidyltransferase</keyword>
<evidence type="ECO:0000256" key="1">
    <source>
        <dbReference type="ARBA" id="ARBA00022679"/>
    </source>
</evidence>
<protein>
    <submittedName>
        <fullName evidence="4">RfaE bifunctional protein</fullName>
    </submittedName>
</protein>
<dbReference type="EMBL" id="AMFJ01021646">
    <property type="protein sequence ID" value="EKD66201.1"/>
    <property type="molecule type" value="Genomic_DNA"/>
</dbReference>
<dbReference type="GO" id="GO:0016779">
    <property type="term" value="F:nucleotidyltransferase activity"/>
    <property type="evidence" value="ECO:0007669"/>
    <property type="project" value="UniProtKB-KW"/>
</dbReference>
<dbReference type="NCBIfam" id="TIGR00125">
    <property type="entry name" value="cyt_tran_rel"/>
    <property type="match status" value="1"/>
</dbReference>
<proteinExistence type="predicted"/>
<dbReference type="InterPro" id="IPR050385">
    <property type="entry name" value="Archaeal_FAD_synthase"/>
</dbReference>
<gene>
    <name evidence="4" type="ORF">ACD_49C00060G0043</name>
</gene>
<sequence>MIINSEKELIQEVVKLKSQWKKIITTNGCFDIIHPGHIETFRQAKNMWDILIVLVNSDANPYFQTKPGRPINDEVSRKIMLDAIKYIDFVYPFPEQTPVSLLEKIQPAIHVKGWDYIKENLPEYAVIKQYWGDIEIIPTVWEYSTTGIIERIMKVYG</sequence>
<evidence type="ECO:0000256" key="2">
    <source>
        <dbReference type="ARBA" id="ARBA00022695"/>
    </source>
</evidence>
<reference evidence="4" key="1">
    <citation type="journal article" date="2012" name="Science">
        <title>Fermentation, hydrogen, and sulfur metabolism in multiple uncultivated bacterial phyla.</title>
        <authorList>
            <person name="Wrighton K.C."/>
            <person name="Thomas B.C."/>
            <person name="Sharon I."/>
            <person name="Miller C.S."/>
            <person name="Castelle C.J."/>
            <person name="VerBerkmoes N.C."/>
            <person name="Wilkins M.J."/>
            <person name="Hettich R.L."/>
            <person name="Lipton M.S."/>
            <person name="Williams K.H."/>
            <person name="Long P.E."/>
            <person name="Banfield J.F."/>
        </authorList>
    </citation>
    <scope>NUCLEOTIDE SEQUENCE [LARGE SCALE GENOMIC DNA]</scope>
</reference>
<name>K2AWZ3_9BACT</name>
<evidence type="ECO:0000313" key="4">
    <source>
        <dbReference type="EMBL" id="EKD66201.1"/>
    </source>
</evidence>
<dbReference type="InterPro" id="IPR004821">
    <property type="entry name" value="Cyt_trans-like"/>
</dbReference>
<dbReference type="PANTHER" id="PTHR43793">
    <property type="entry name" value="FAD SYNTHASE"/>
    <property type="match status" value="1"/>
</dbReference>
<dbReference type="Gene3D" id="3.40.50.620">
    <property type="entry name" value="HUPs"/>
    <property type="match status" value="1"/>
</dbReference>
<keyword evidence="1" id="KW-0808">Transferase</keyword>
<dbReference type="AlphaFoldDB" id="K2AWZ3"/>
<dbReference type="InterPro" id="IPR014729">
    <property type="entry name" value="Rossmann-like_a/b/a_fold"/>
</dbReference>
<evidence type="ECO:0000259" key="3">
    <source>
        <dbReference type="Pfam" id="PF01467"/>
    </source>
</evidence>
<feature type="domain" description="Cytidyltransferase-like" evidence="3">
    <location>
        <begin position="26"/>
        <end position="149"/>
    </location>
</feature>